<dbReference type="InterPro" id="IPR018642">
    <property type="entry name" value="DUF2066"/>
</dbReference>
<keyword evidence="1" id="KW-0732">Signal</keyword>
<dbReference type="Proteomes" id="UP001630969">
    <property type="component" value="Unassembled WGS sequence"/>
</dbReference>
<proteinExistence type="predicted"/>
<dbReference type="GeneID" id="97219178"/>
<reference evidence="2 3" key="1">
    <citation type="submission" date="2024-09" db="EMBL/GenBank/DDBJ databases">
        <title>Aeromonas strains Genome sequencing and assembly.</title>
        <authorList>
            <person name="Hu X."/>
            <person name="Tang B."/>
        </authorList>
    </citation>
    <scope>NUCLEOTIDE SEQUENCE [LARGE SCALE GENOMIC DNA]</scope>
    <source>
        <strain evidence="2 3">NB23SCDHY001</strain>
    </source>
</reference>
<dbReference type="RefSeq" id="WP_408788109.1">
    <property type="nucleotide sequence ID" value="NZ_JBGXBU010000001.1"/>
</dbReference>
<feature type="chain" id="PRO_5046795827" evidence="1">
    <location>
        <begin position="20"/>
        <end position="337"/>
    </location>
</feature>
<accession>A0ABW9GLE9</accession>
<dbReference type="EMBL" id="JBGXBU010000001">
    <property type="protein sequence ID" value="MFM4891986.1"/>
    <property type="molecule type" value="Genomic_DNA"/>
</dbReference>
<keyword evidence="3" id="KW-1185">Reference proteome</keyword>
<dbReference type="Pfam" id="PF09839">
    <property type="entry name" value="DUF2066"/>
    <property type="match status" value="1"/>
</dbReference>
<evidence type="ECO:0000313" key="3">
    <source>
        <dbReference type="Proteomes" id="UP001630969"/>
    </source>
</evidence>
<gene>
    <name evidence="2" type="ORF">ACEUDJ_03725</name>
</gene>
<evidence type="ECO:0000313" key="2">
    <source>
        <dbReference type="EMBL" id="MFM4891986.1"/>
    </source>
</evidence>
<sequence>MFKFLLACCGALFACAVGAAQLDDLYQGVAPTSGDMQAAQGQALAQVLIKVSGKRDIVDKPEVVKALADPKAFVQRYGYQDEGEVKLLKASFIPAKVNALIAASDYALLGPARPQLALWLVEDGAERRIISDQSGDGWSTALRSQARMLGLPVSIPLMDLDDSMAVSATDVWGRFAGPILKASQRYGAEMVLLGQLVAREEGWSLSWTLYGPKSGAAEPLTRGEAQGSREEVASQLVDGLAAWLVEQYGARLGATSSTQTLLVEGVQGIDEMISLQKLLQGMASVSQVTIGQLDGDKVNFSLTLQGEQADLVRSLELEPRLQPLPAEGSLRYQWSQR</sequence>
<protein>
    <submittedName>
        <fullName evidence="2">DUF2066 domain-containing protein</fullName>
    </submittedName>
</protein>
<dbReference type="PROSITE" id="PS51257">
    <property type="entry name" value="PROKAR_LIPOPROTEIN"/>
    <property type="match status" value="1"/>
</dbReference>
<name>A0ABW9GLE9_9GAMM</name>
<organism evidence="2 3">
    <name type="scientific">Aeromonas bivalvium</name>
    <dbReference type="NCBI Taxonomy" id="440079"/>
    <lineage>
        <taxon>Bacteria</taxon>
        <taxon>Pseudomonadati</taxon>
        <taxon>Pseudomonadota</taxon>
        <taxon>Gammaproteobacteria</taxon>
        <taxon>Aeromonadales</taxon>
        <taxon>Aeromonadaceae</taxon>
        <taxon>Aeromonas</taxon>
    </lineage>
</organism>
<comment type="caution">
    <text evidence="2">The sequence shown here is derived from an EMBL/GenBank/DDBJ whole genome shotgun (WGS) entry which is preliminary data.</text>
</comment>
<feature type="signal peptide" evidence="1">
    <location>
        <begin position="1"/>
        <end position="19"/>
    </location>
</feature>
<evidence type="ECO:0000256" key="1">
    <source>
        <dbReference type="SAM" id="SignalP"/>
    </source>
</evidence>